<dbReference type="SUPFAM" id="SSF56059">
    <property type="entry name" value="Glutathione synthetase ATP-binding domain-like"/>
    <property type="match status" value="1"/>
</dbReference>
<dbReference type="InterPro" id="IPR014042">
    <property type="entry name" value="Glutathione_synthase_a-hlx"/>
</dbReference>
<dbReference type="InterPro" id="IPR005615">
    <property type="entry name" value="Glutathione_synthase"/>
</dbReference>
<dbReference type="InterPro" id="IPR037013">
    <property type="entry name" value="GSH-S_sub-bd_sf"/>
</dbReference>
<dbReference type="Gene3D" id="3.30.470.20">
    <property type="entry name" value="ATP-grasp fold, B domain"/>
    <property type="match status" value="1"/>
</dbReference>
<dbReference type="EC" id="6.3.2.3" evidence="3 12"/>
<proteinExistence type="inferred from homology"/>
<accession>A0ABM1F669</accession>
<dbReference type="Pfam" id="PF03917">
    <property type="entry name" value="GSH_synth_ATP"/>
    <property type="match status" value="1"/>
</dbReference>
<evidence type="ECO:0000256" key="1">
    <source>
        <dbReference type="ARBA" id="ARBA00004965"/>
    </source>
</evidence>
<comment type="pathway">
    <text evidence="1 12">Sulfur metabolism; glutathione biosynthesis; glutathione from L-cysteine and L-glutamate: step 2/2.</text>
</comment>
<dbReference type="RefSeq" id="XP_014679940.1">
    <property type="nucleotide sequence ID" value="XM_014824454.1"/>
</dbReference>
<evidence type="ECO:0000313" key="14">
    <source>
        <dbReference type="Proteomes" id="UP000695022"/>
    </source>
</evidence>
<keyword evidence="5 12" id="KW-0436">Ligase</keyword>
<reference evidence="15" key="1">
    <citation type="submission" date="2025-08" db="UniProtKB">
        <authorList>
            <consortium name="RefSeq"/>
        </authorList>
    </citation>
    <scope>IDENTIFICATION</scope>
</reference>
<evidence type="ECO:0000256" key="6">
    <source>
        <dbReference type="ARBA" id="ARBA00022684"/>
    </source>
</evidence>
<keyword evidence="6 12" id="KW-0317">Glutathione biosynthesis</keyword>
<dbReference type="InterPro" id="IPR014049">
    <property type="entry name" value="Glutathione_synthase_N_euk"/>
</dbReference>
<protein>
    <recommendedName>
        <fullName evidence="4 12">Glutathione synthetase</fullName>
        <shortName evidence="12">GSH-S</shortName>
        <ecNumber evidence="3 12">6.3.2.3</ecNumber>
    </recommendedName>
</protein>
<evidence type="ECO:0000256" key="3">
    <source>
        <dbReference type="ARBA" id="ARBA00012214"/>
    </source>
</evidence>
<dbReference type="PANTHER" id="PTHR11130:SF0">
    <property type="entry name" value="GLUTATHIONE SYNTHETASE"/>
    <property type="match status" value="1"/>
</dbReference>
<organism evidence="14 15">
    <name type="scientific">Priapulus caudatus</name>
    <name type="common">Priapulid worm</name>
    <dbReference type="NCBI Taxonomy" id="37621"/>
    <lineage>
        <taxon>Eukaryota</taxon>
        <taxon>Metazoa</taxon>
        <taxon>Ecdysozoa</taxon>
        <taxon>Scalidophora</taxon>
        <taxon>Priapulida</taxon>
        <taxon>Priapulimorpha</taxon>
        <taxon>Priapulimorphida</taxon>
        <taxon>Priapulidae</taxon>
        <taxon>Priapulus</taxon>
    </lineage>
</organism>
<dbReference type="Gene3D" id="3.30.1490.80">
    <property type="match status" value="1"/>
</dbReference>
<dbReference type="InterPro" id="IPR016185">
    <property type="entry name" value="PreATP-grasp_dom_sf"/>
</dbReference>
<name>A0ABM1F669_PRICU</name>
<dbReference type="Pfam" id="PF03199">
    <property type="entry name" value="GSH_synthase"/>
    <property type="match status" value="1"/>
</dbReference>
<keyword evidence="8 12" id="KW-0547">Nucleotide-binding</keyword>
<evidence type="ECO:0000256" key="8">
    <source>
        <dbReference type="ARBA" id="ARBA00022741"/>
    </source>
</evidence>
<dbReference type="Gene3D" id="3.40.50.1760">
    <property type="entry name" value="Glutathione synthase, substrate-binding domain superfamily, eukaryotic"/>
    <property type="match status" value="1"/>
</dbReference>
<sequence length="535" mass="59983">MPPKQRKDRPTKRRFAGNRYTGSLKKACLEDEPALQDEDEEACASAKKYKQTSSAANCVMIPHTLPYCTLVDEDLLNEAVEDAKDWNLMHGNVMRTAEAPGSSEVVNYAPFLLYPSPFPRVGLQEAKRVQYAVNKLIHSVATDFTFLEEVLQSVIEVDVFTRKLLEICRTVHKEGTSQEIHFGMLRSDYMFDTNTKQIKQIEVNAIASSFAGLASKVSMFHRWFLERQGWTVEQTDKHLPENTAASGLAKGLIEAWKLYNKQDAVILFVVEPETRNIFDQRDIEYEVYKQQPQVRIIRCTMSKVSKASLDSNSKALLIDGKEVGVVYYRDGYAPDQYTSDEVWQTRLKVERSSAIKCPSIQYHLAGTKKVQQVLSKPGMLERFLDAEESALVRKTFVGLYSLDMGEEGDAAVAMAMENPGKYVLKPQREGGGNNTFGEAIVDVLGPISDTVERTAFILMEQIHPQSHSNYIIRAGNPPHVENVISELGVFGVVIGRGKELLLNEQHGHLLRTKMMGVDEGGVAMGYGAIDSPYLE</sequence>
<evidence type="ECO:0000259" key="13">
    <source>
        <dbReference type="Pfam" id="PF03199"/>
    </source>
</evidence>
<dbReference type="Proteomes" id="UP000695022">
    <property type="component" value="Unplaced"/>
</dbReference>
<comment type="similarity">
    <text evidence="2 12">Belongs to the eukaryotic GSH synthase family.</text>
</comment>
<keyword evidence="14" id="KW-1185">Reference proteome</keyword>
<dbReference type="PIRSF" id="PIRSF001558">
    <property type="entry name" value="GSHase"/>
    <property type="match status" value="1"/>
</dbReference>
<comment type="cofactor">
    <cofactor evidence="12">
        <name>Mg(2+)</name>
        <dbReference type="ChEBI" id="CHEBI:18420"/>
    </cofactor>
    <text evidence="12">Binds 1 Mg(2+) ion per subunit.</text>
</comment>
<evidence type="ECO:0000256" key="2">
    <source>
        <dbReference type="ARBA" id="ARBA00010385"/>
    </source>
</evidence>
<dbReference type="InterPro" id="IPR004887">
    <property type="entry name" value="GSH_synth_subst-bd"/>
</dbReference>
<dbReference type="PANTHER" id="PTHR11130">
    <property type="entry name" value="GLUTATHIONE SYNTHETASE"/>
    <property type="match status" value="1"/>
</dbReference>
<dbReference type="Gene3D" id="3.30.1490.50">
    <property type="match status" value="1"/>
</dbReference>
<dbReference type="NCBIfam" id="TIGR01986">
    <property type="entry name" value="glut_syn_euk"/>
    <property type="match status" value="1"/>
</dbReference>
<evidence type="ECO:0000256" key="4">
    <source>
        <dbReference type="ARBA" id="ARBA00020821"/>
    </source>
</evidence>
<evidence type="ECO:0000256" key="11">
    <source>
        <dbReference type="ARBA" id="ARBA00048871"/>
    </source>
</evidence>
<evidence type="ECO:0000256" key="5">
    <source>
        <dbReference type="ARBA" id="ARBA00022598"/>
    </source>
</evidence>
<evidence type="ECO:0000256" key="10">
    <source>
        <dbReference type="ARBA" id="ARBA00022842"/>
    </source>
</evidence>
<dbReference type="Gene3D" id="1.10.1080.10">
    <property type="entry name" value="Glutathione Synthetase, Chain A, domain 3"/>
    <property type="match status" value="1"/>
</dbReference>
<evidence type="ECO:0000256" key="12">
    <source>
        <dbReference type="PIRNR" id="PIRNR001558"/>
    </source>
</evidence>
<keyword evidence="7 12" id="KW-0479">Metal-binding</keyword>
<dbReference type="SUPFAM" id="SSF52440">
    <property type="entry name" value="PreATP-grasp domain"/>
    <property type="match status" value="1"/>
</dbReference>
<comment type="catalytic activity">
    <reaction evidence="11">
        <text>gamma-L-glutamyl-L-cysteine + glycine + ATP = glutathione + ADP + phosphate + H(+)</text>
        <dbReference type="Rhea" id="RHEA:13557"/>
        <dbReference type="ChEBI" id="CHEBI:15378"/>
        <dbReference type="ChEBI" id="CHEBI:30616"/>
        <dbReference type="ChEBI" id="CHEBI:43474"/>
        <dbReference type="ChEBI" id="CHEBI:57305"/>
        <dbReference type="ChEBI" id="CHEBI:57925"/>
        <dbReference type="ChEBI" id="CHEBI:58173"/>
        <dbReference type="ChEBI" id="CHEBI:456216"/>
        <dbReference type="EC" id="6.3.2.3"/>
    </reaction>
    <physiologicalReaction direction="left-to-right" evidence="11">
        <dbReference type="Rhea" id="RHEA:13558"/>
    </physiologicalReaction>
</comment>
<dbReference type="GeneID" id="106819527"/>
<gene>
    <name evidence="15" type="primary">LOC106819527</name>
</gene>
<feature type="domain" description="Glutathione synthase substrate-binding" evidence="13">
    <location>
        <begin position="264"/>
        <end position="365"/>
    </location>
</feature>
<evidence type="ECO:0000256" key="9">
    <source>
        <dbReference type="ARBA" id="ARBA00022840"/>
    </source>
</evidence>
<dbReference type="InterPro" id="IPR014709">
    <property type="entry name" value="Glutathione_synthase_C_euk"/>
</dbReference>
<evidence type="ECO:0000256" key="7">
    <source>
        <dbReference type="ARBA" id="ARBA00022723"/>
    </source>
</evidence>
<keyword evidence="10 12" id="KW-0460">Magnesium</keyword>
<evidence type="ECO:0000313" key="15">
    <source>
        <dbReference type="RefSeq" id="XP_014679940.1"/>
    </source>
</evidence>
<keyword evidence="9 12" id="KW-0067">ATP-binding</keyword>